<reference evidence="1" key="2">
    <citation type="journal article" date="2015" name="Fish Shellfish Immunol.">
        <title>Early steps in the European eel (Anguilla anguilla)-Vibrio vulnificus interaction in the gills: Role of the RtxA13 toxin.</title>
        <authorList>
            <person name="Callol A."/>
            <person name="Pajuelo D."/>
            <person name="Ebbesson L."/>
            <person name="Teles M."/>
            <person name="MacKenzie S."/>
            <person name="Amaro C."/>
        </authorList>
    </citation>
    <scope>NUCLEOTIDE SEQUENCE</scope>
</reference>
<dbReference type="EMBL" id="GBXM01095407">
    <property type="protein sequence ID" value="JAH13170.1"/>
    <property type="molecule type" value="Transcribed_RNA"/>
</dbReference>
<name>A0A0E9QA05_ANGAN</name>
<protein>
    <submittedName>
        <fullName evidence="1">Uncharacterized protein</fullName>
    </submittedName>
</protein>
<sequence length="24" mass="2752">MKFVLKWPILTSKKVAGYGFIIVL</sequence>
<proteinExistence type="predicted"/>
<evidence type="ECO:0000313" key="1">
    <source>
        <dbReference type="EMBL" id="JAH13170.1"/>
    </source>
</evidence>
<accession>A0A0E9QA05</accession>
<dbReference type="AlphaFoldDB" id="A0A0E9QA05"/>
<organism evidence="1">
    <name type="scientific">Anguilla anguilla</name>
    <name type="common">European freshwater eel</name>
    <name type="synonym">Muraena anguilla</name>
    <dbReference type="NCBI Taxonomy" id="7936"/>
    <lineage>
        <taxon>Eukaryota</taxon>
        <taxon>Metazoa</taxon>
        <taxon>Chordata</taxon>
        <taxon>Craniata</taxon>
        <taxon>Vertebrata</taxon>
        <taxon>Euteleostomi</taxon>
        <taxon>Actinopterygii</taxon>
        <taxon>Neopterygii</taxon>
        <taxon>Teleostei</taxon>
        <taxon>Anguilliformes</taxon>
        <taxon>Anguillidae</taxon>
        <taxon>Anguilla</taxon>
    </lineage>
</organism>
<reference evidence="1" key="1">
    <citation type="submission" date="2014-11" db="EMBL/GenBank/DDBJ databases">
        <authorList>
            <person name="Amaro Gonzalez C."/>
        </authorList>
    </citation>
    <scope>NUCLEOTIDE SEQUENCE</scope>
</reference>